<sequence>MMVEKSDGQTGEDPKGTQVSDDTAGVDVRFRREATEQDGAMAADRTDGSQAPADGQAEGPAQAGGGVPGSGSSRPGAEPVMDPSVPEDDSTESSQIKASRTGAPIDLASLPDMREDHAQEQPSRADLDESGGDKSREEFTTVYDIIDRIQSTLDGSKSLILSPGMVKLDREELTDELNDLKKMLPVQLERASALMREAQRRLDAAQTQANATVTAAQSRAADIVKEAGDQAQFLAGQENVVAIAQDKARTIIDQAQAQADKLVQGADGYAAQVMQALDGQLDKFKQDVNAGLGVLKTREQEAARAMNAGHEETGR</sequence>
<keyword evidence="1" id="KW-0175">Coiled coil</keyword>
<evidence type="ECO:0000313" key="3">
    <source>
        <dbReference type="EMBL" id="MEK0307040.1"/>
    </source>
</evidence>
<dbReference type="EMBL" id="JBANBB010000001">
    <property type="protein sequence ID" value="MEK0307040.1"/>
    <property type="molecule type" value="Genomic_DNA"/>
</dbReference>
<feature type="compositionally biased region" description="Basic and acidic residues" evidence="2">
    <location>
        <begin position="1"/>
        <end position="15"/>
    </location>
</feature>
<reference evidence="3 4" key="1">
    <citation type="submission" date="2024-02" db="EMBL/GenBank/DDBJ databases">
        <title>Bifidobacterium honeyensis sp. nov., isolated from the comb honey.</title>
        <authorList>
            <person name="Liu W."/>
            <person name="Li Y."/>
        </authorList>
    </citation>
    <scope>NUCLEOTIDE SEQUENCE [LARGE SCALE GENOMIC DNA]</scope>
    <source>
        <strain evidence="3 4">IMAU50988</strain>
    </source>
</reference>
<protein>
    <submittedName>
        <fullName evidence="3">Cell division protein</fullName>
    </submittedName>
</protein>
<feature type="region of interest" description="Disordered" evidence="2">
    <location>
        <begin position="1"/>
        <end position="136"/>
    </location>
</feature>
<accession>A0ABU8ZPZ5</accession>
<keyword evidence="3" id="KW-0131">Cell cycle</keyword>
<evidence type="ECO:0000256" key="2">
    <source>
        <dbReference type="SAM" id="MobiDB-lite"/>
    </source>
</evidence>
<feature type="compositionally biased region" description="Low complexity" evidence="2">
    <location>
        <begin position="50"/>
        <end position="61"/>
    </location>
</feature>
<feature type="coiled-coil region" evidence="1">
    <location>
        <begin position="170"/>
        <end position="215"/>
    </location>
</feature>
<gene>
    <name evidence="3" type="ORF">V8P97_06150</name>
</gene>
<evidence type="ECO:0000256" key="1">
    <source>
        <dbReference type="SAM" id="Coils"/>
    </source>
</evidence>
<feature type="compositionally biased region" description="Basic and acidic residues" evidence="2">
    <location>
        <begin position="112"/>
        <end position="136"/>
    </location>
</feature>
<dbReference type="Proteomes" id="UP001373159">
    <property type="component" value="Unassembled WGS sequence"/>
</dbReference>
<dbReference type="GO" id="GO:0051301">
    <property type="term" value="P:cell division"/>
    <property type="evidence" value="ECO:0007669"/>
    <property type="project" value="UniProtKB-KW"/>
</dbReference>
<evidence type="ECO:0000313" key="4">
    <source>
        <dbReference type="Proteomes" id="UP001373159"/>
    </source>
</evidence>
<keyword evidence="3" id="KW-0132">Cell division</keyword>
<keyword evidence="4" id="KW-1185">Reference proteome</keyword>
<comment type="caution">
    <text evidence="3">The sequence shown here is derived from an EMBL/GenBank/DDBJ whole genome shotgun (WGS) entry which is preliminary data.</text>
</comment>
<dbReference type="RefSeq" id="WP_340469613.1">
    <property type="nucleotide sequence ID" value="NZ_JBANBB010000001.1"/>
</dbReference>
<organism evidence="3 4">
    <name type="scientific">Bifidobacterium favimelis</name>
    <dbReference type="NCBI Taxonomy" id="3122979"/>
    <lineage>
        <taxon>Bacteria</taxon>
        <taxon>Bacillati</taxon>
        <taxon>Actinomycetota</taxon>
        <taxon>Actinomycetes</taxon>
        <taxon>Bifidobacteriales</taxon>
        <taxon>Bifidobacteriaceae</taxon>
        <taxon>Bifidobacterium</taxon>
    </lineage>
</organism>
<proteinExistence type="predicted"/>
<name>A0ABU8ZPZ5_9BIFI</name>